<accession>A0ABS8SQK6</accession>
<protein>
    <recommendedName>
        <fullName evidence="6">Pentatricopeptide repeat-containing protein</fullName>
    </recommendedName>
</protein>
<evidence type="ECO:0000313" key="4">
    <source>
        <dbReference type="EMBL" id="MCD7461276.1"/>
    </source>
</evidence>
<dbReference type="NCBIfam" id="TIGR00756">
    <property type="entry name" value="PPR"/>
    <property type="match status" value="2"/>
</dbReference>
<organism evidence="4 5">
    <name type="scientific">Datura stramonium</name>
    <name type="common">Jimsonweed</name>
    <name type="synonym">Common thornapple</name>
    <dbReference type="NCBI Taxonomy" id="4076"/>
    <lineage>
        <taxon>Eukaryota</taxon>
        <taxon>Viridiplantae</taxon>
        <taxon>Streptophyta</taxon>
        <taxon>Embryophyta</taxon>
        <taxon>Tracheophyta</taxon>
        <taxon>Spermatophyta</taxon>
        <taxon>Magnoliopsida</taxon>
        <taxon>eudicotyledons</taxon>
        <taxon>Gunneridae</taxon>
        <taxon>Pentapetalae</taxon>
        <taxon>asterids</taxon>
        <taxon>lamiids</taxon>
        <taxon>Solanales</taxon>
        <taxon>Solanaceae</taxon>
        <taxon>Solanoideae</taxon>
        <taxon>Datureae</taxon>
        <taxon>Datura</taxon>
    </lineage>
</organism>
<evidence type="ECO:0000256" key="3">
    <source>
        <dbReference type="SAM" id="MobiDB-lite"/>
    </source>
</evidence>
<keyword evidence="1" id="KW-0677">Repeat</keyword>
<dbReference type="Proteomes" id="UP000823775">
    <property type="component" value="Unassembled WGS sequence"/>
</dbReference>
<reference evidence="4 5" key="1">
    <citation type="journal article" date="2021" name="BMC Genomics">
        <title>Datura genome reveals duplications of psychoactive alkaloid biosynthetic genes and high mutation rate following tissue culture.</title>
        <authorList>
            <person name="Rajewski A."/>
            <person name="Carter-House D."/>
            <person name="Stajich J."/>
            <person name="Litt A."/>
        </authorList>
    </citation>
    <scope>NUCLEOTIDE SEQUENCE [LARGE SCALE GENOMIC DNA]</scope>
    <source>
        <strain evidence="4">AR-01</strain>
    </source>
</reference>
<name>A0ABS8SQK6_DATST</name>
<dbReference type="Gene3D" id="1.25.40.10">
    <property type="entry name" value="Tetratricopeptide repeat domain"/>
    <property type="match status" value="1"/>
</dbReference>
<feature type="repeat" description="PPR" evidence="2">
    <location>
        <begin position="6"/>
        <end position="40"/>
    </location>
</feature>
<dbReference type="Pfam" id="PF03004">
    <property type="entry name" value="Transposase_24"/>
    <property type="match status" value="1"/>
</dbReference>
<dbReference type="InterPro" id="IPR004252">
    <property type="entry name" value="Probable_transposase_24"/>
</dbReference>
<evidence type="ECO:0000256" key="2">
    <source>
        <dbReference type="PROSITE-ProRule" id="PRU00708"/>
    </source>
</evidence>
<feature type="region of interest" description="Disordered" evidence="3">
    <location>
        <begin position="248"/>
        <end position="281"/>
    </location>
</feature>
<proteinExistence type="predicted"/>
<dbReference type="EMBL" id="JACEIK010000715">
    <property type="protein sequence ID" value="MCD7461276.1"/>
    <property type="molecule type" value="Genomic_DNA"/>
</dbReference>
<dbReference type="Pfam" id="PF13041">
    <property type="entry name" value="PPR_2"/>
    <property type="match status" value="1"/>
</dbReference>
<keyword evidence="5" id="KW-1185">Reference proteome</keyword>
<evidence type="ECO:0000313" key="5">
    <source>
        <dbReference type="Proteomes" id="UP000823775"/>
    </source>
</evidence>
<dbReference type="PROSITE" id="PS51375">
    <property type="entry name" value="PPR"/>
    <property type="match status" value="1"/>
</dbReference>
<dbReference type="PANTHER" id="PTHR47926:SF500">
    <property type="entry name" value="REPEAT-CONTAINING PROTEIN, PUTATIVE-RELATED"/>
    <property type="match status" value="1"/>
</dbReference>
<dbReference type="Pfam" id="PF01535">
    <property type="entry name" value="PPR"/>
    <property type="match status" value="2"/>
</dbReference>
<dbReference type="PANTHER" id="PTHR47926">
    <property type="entry name" value="PENTATRICOPEPTIDE REPEAT-CONTAINING PROTEIN"/>
    <property type="match status" value="1"/>
</dbReference>
<comment type="caution">
    <text evidence="4">The sequence shown here is derived from an EMBL/GenBank/DDBJ whole genome shotgun (WGS) entry which is preliminary data.</text>
</comment>
<dbReference type="InterPro" id="IPR011990">
    <property type="entry name" value="TPR-like_helical_dom_sf"/>
</dbReference>
<sequence>MDFENDPYVYSSMLSMYARIGLLEDADRTFDSVLDKEVEVWNSMISVYVGKGRGDNALCVYNEIQSRGIPFDSFTLSNILISYSMTESYDLGRAVHGELIKKPIQNNITLQSALVTMYSKCGILEAALIFSRMEEKDVVAWGSMISGLCQNKSGEELDSAVRSPLVDFYSNCGQLEMAEKMAQTGHKPGREQLYLAAHKKEDGSYVNEAAKEICISTYFELEKIELDVSQSTVNESEVSLNNAIGKVLGNKHSRRPSDAPCGPLPDVDRRSFGGSNSSDND</sequence>
<dbReference type="InterPro" id="IPR046960">
    <property type="entry name" value="PPR_At4g14850-like_plant"/>
</dbReference>
<evidence type="ECO:0008006" key="6">
    <source>
        <dbReference type="Google" id="ProtNLM"/>
    </source>
</evidence>
<evidence type="ECO:0000256" key="1">
    <source>
        <dbReference type="ARBA" id="ARBA00022737"/>
    </source>
</evidence>
<dbReference type="InterPro" id="IPR002885">
    <property type="entry name" value="PPR_rpt"/>
</dbReference>
<gene>
    <name evidence="4" type="ORF">HAX54_045803</name>
</gene>